<keyword evidence="2" id="KW-0238">DNA-binding</keyword>
<dbReference type="GO" id="GO:0008270">
    <property type="term" value="F:zinc ion binding"/>
    <property type="evidence" value="ECO:0007669"/>
    <property type="project" value="InterPro"/>
</dbReference>
<feature type="domain" description="Zn(2)-C6 fungal-type" evidence="5">
    <location>
        <begin position="23"/>
        <end position="53"/>
    </location>
</feature>
<dbReference type="EMBL" id="JAPQKN010000007">
    <property type="protein sequence ID" value="KAJ5153445.1"/>
    <property type="molecule type" value="Genomic_DNA"/>
</dbReference>
<dbReference type="PANTHER" id="PTHR47785">
    <property type="entry name" value="ZN(II)2CYS6 TRANSCRIPTION FACTOR (EUROFUNG)-RELATED-RELATED"/>
    <property type="match status" value="1"/>
</dbReference>
<dbReference type="CDD" id="cd00067">
    <property type="entry name" value="GAL4"/>
    <property type="match status" value="1"/>
</dbReference>
<dbReference type="GeneID" id="81431223"/>
<accession>A0A9W9HRT0</accession>
<dbReference type="InterPro" id="IPR001138">
    <property type="entry name" value="Zn2Cys6_DnaBD"/>
</dbReference>
<name>A0A9W9HRT0_9EURO</name>
<dbReference type="GO" id="GO:0000981">
    <property type="term" value="F:DNA-binding transcription factor activity, RNA polymerase II-specific"/>
    <property type="evidence" value="ECO:0007669"/>
    <property type="project" value="InterPro"/>
</dbReference>
<dbReference type="Pfam" id="PF00172">
    <property type="entry name" value="Zn_clus"/>
    <property type="match status" value="1"/>
</dbReference>
<keyword evidence="4" id="KW-0539">Nucleus</keyword>
<sequence length="664" mass="75283">AVMEFADPKLAMKRESRTRAPTACQTCRLRKTRCDNTRPICSYCAIQGVECIYPEASPHPVHKLNSHVPSRAGFDSSNHEILSRLGQITTLLEDIKQDGGSIVSSGRSLRGSLFEMSMQSNTSPLDDPLSGSNIRGSCSGVEDRADEHDPLTLYAANSAEYMLRWPIFKKVITEAEKHTRSFLLDSLDNQLQSNMPPPRQVGIGLLVDDIQHLCRKYLRLIHRRNPVVDREKLERYAREVTVQGLGWDGQSCQVLLACALGCCTSTFVPLNEIPEDLDRVPGPPPTDANIGLAEAYFDAAKQRFGFLHTSPTDISCFLLAGFYHRHAMRPLQAWFCFQQASCRLEVRLRSLCREQWTADVSYHNLESRLYWSCIQAEHEMQSELPLWSSGLESLGYSHPFPSKTDSTSPEDKMKDDDEGLIKLQADLSESDEEKGWKFYIGSICNRRTVNDMLIDMWRCGEKEWLTNASGIVDRTAEAVKVVDSWYHLSCDQITLAGLPKANPDNQDLEFFLWGRRGLALEKIYRPVLYLASHYHSLPGDLQSNAQLSHKVFSQAQQAIDNCAELIPHFWYHFRHEWIWNIMRSTFGAAVQIIAAVLSSLLAQKPGAWVLVPPRKWQALIRISIKTLRYWAGESIDLEIMRATLERMYQGTCRLAGVRADLFPA</sequence>
<organism evidence="6 7">
    <name type="scientific">Penicillium canariense</name>
    <dbReference type="NCBI Taxonomy" id="189055"/>
    <lineage>
        <taxon>Eukaryota</taxon>
        <taxon>Fungi</taxon>
        <taxon>Dikarya</taxon>
        <taxon>Ascomycota</taxon>
        <taxon>Pezizomycotina</taxon>
        <taxon>Eurotiomycetes</taxon>
        <taxon>Eurotiomycetidae</taxon>
        <taxon>Eurotiales</taxon>
        <taxon>Aspergillaceae</taxon>
        <taxon>Penicillium</taxon>
    </lineage>
</organism>
<dbReference type="CDD" id="cd12148">
    <property type="entry name" value="fungal_TF_MHR"/>
    <property type="match status" value="1"/>
</dbReference>
<evidence type="ECO:0000256" key="1">
    <source>
        <dbReference type="ARBA" id="ARBA00023015"/>
    </source>
</evidence>
<evidence type="ECO:0000313" key="6">
    <source>
        <dbReference type="EMBL" id="KAJ5153445.1"/>
    </source>
</evidence>
<dbReference type="Gene3D" id="4.10.240.10">
    <property type="entry name" value="Zn(2)-C6 fungal-type DNA-binding domain"/>
    <property type="match status" value="1"/>
</dbReference>
<dbReference type="SUPFAM" id="SSF57701">
    <property type="entry name" value="Zn2/Cys6 DNA-binding domain"/>
    <property type="match status" value="1"/>
</dbReference>
<dbReference type="PROSITE" id="PS00463">
    <property type="entry name" value="ZN2_CY6_FUNGAL_1"/>
    <property type="match status" value="1"/>
</dbReference>
<evidence type="ECO:0000256" key="3">
    <source>
        <dbReference type="ARBA" id="ARBA00023163"/>
    </source>
</evidence>
<gene>
    <name evidence="6" type="ORF">N7482_009923</name>
</gene>
<keyword evidence="3" id="KW-0804">Transcription</keyword>
<comment type="caution">
    <text evidence="6">The sequence shown here is derived from an EMBL/GenBank/DDBJ whole genome shotgun (WGS) entry which is preliminary data.</text>
</comment>
<keyword evidence="1" id="KW-0805">Transcription regulation</keyword>
<evidence type="ECO:0000256" key="4">
    <source>
        <dbReference type="ARBA" id="ARBA00023242"/>
    </source>
</evidence>
<feature type="non-terminal residue" evidence="6">
    <location>
        <position position="1"/>
    </location>
</feature>
<evidence type="ECO:0000256" key="2">
    <source>
        <dbReference type="ARBA" id="ARBA00023125"/>
    </source>
</evidence>
<dbReference type="AlphaFoldDB" id="A0A9W9HRT0"/>
<dbReference type="PROSITE" id="PS50048">
    <property type="entry name" value="ZN2_CY6_FUNGAL_2"/>
    <property type="match status" value="1"/>
</dbReference>
<evidence type="ECO:0000313" key="7">
    <source>
        <dbReference type="Proteomes" id="UP001149163"/>
    </source>
</evidence>
<keyword evidence="7" id="KW-1185">Reference proteome</keyword>
<evidence type="ECO:0000259" key="5">
    <source>
        <dbReference type="PROSITE" id="PS50048"/>
    </source>
</evidence>
<protein>
    <recommendedName>
        <fullName evidence="5">Zn(2)-C6 fungal-type domain-containing protein</fullName>
    </recommendedName>
</protein>
<dbReference type="PANTHER" id="PTHR47785:SF5">
    <property type="entry name" value="ZN(II)2CYS6 TRANSCRIPTION FACTOR (EUROFUNG)"/>
    <property type="match status" value="1"/>
</dbReference>
<dbReference type="Proteomes" id="UP001149163">
    <property type="component" value="Unassembled WGS sequence"/>
</dbReference>
<dbReference type="OrthoDB" id="4356994at2759"/>
<proteinExistence type="predicted"/>
<dbReference type="GO" id="GO:0003677">
    <property type="term" value="F:DNA binding"/>
    <property type="evidence" value="ECO:0007669"/>
    <property type="project" value="UniProtKB-KW"/>
</dbReference>
<reference evidence="6" key="2">
    <citation type="journal article" date="2023" name="IMA Fungus">
        <title>Comparative genomic study of the Penicillium genus elucidates a diverse pangenome and 15 lateral gene transfer events.</title>
        <authorList>
            <person name="Petersen C."/>
            <person name="Sorensen T."/>
            <person name="Nielsen M.R."/>
            <person name="Sondergaard T.E."/>
            <person name="Sorensen J.L."/>
            <person name="Fitzpatrick D.A."/>
            <person name="Frisvad J.C."/>
            <person name="Nielsen K.L."/>
        </authorList>
    </citation>
    <scope>NUCLEOTIDE SEQUENCE</scope>
    <source>
        <strain evidence="6">IBT 26290</strain>
    </source>
</reference>
<dbReference type="InterPro" id="IPR036864">
    <property type="entry name" value="Zn2-C6_fun-type_DNA-bd_sf"/>
</dbReference>
<dbReference type="SMART" id="SM00066">
    <property type="entry name" value="GAL4"/>
    <property type="match status" value="1"/>
</dbReference>
<dbReference type="InterPro" id="IPR053181">
    <property type="entry name" value="EcdB-like_regulator"/>
</dbReference>
<dbReference type="RefSeq" id="XP_056539753.1">
    <property type="nucleotide sequence ID" value="XM_056692047.1"/>
</dbReference>
<reference evidence="6" key="1">
    <citation type="submission" date="2022-11" db="EMBL/GenBank/DDBJ databases">
        <authorList>
            <person name="Petersen C."/>
        </authorList>
    </citation>
    <scope>NUCLEOTIDE SEQUENCE</scope>
    <source>
        <strain evidence="6">IBT 26290</strain>
    </source>
</reference>